<organism evidence="3 4">
    <name type="scientific">Protea cynaroides</name>
    <dbReference type="NCBI Taxonomy" id="273540"/>
    <lineage>
        <taxon>Eukaryota</taxon>
        <taxon>Viridiplantae</taxon>
        <taxon>Streptophyta</taxon>
        <taxon>Embryophyta</taxon>
        <taxon>Tracheophyta</taxon>
        <taxon>Spermatophyta</taxon>
        <taxon>Magnoliopsida</taxon>
        <taxon>Proteales</taxon>
        <taxon>Proteaceae</taxon>
        <taxon>Protea</taxon>
    </lineage>
</organism>
<feature type="region of interest" description="Disordered" evidence="1">
    <location>
        <begin position="157"/>
        <end position="176"/>
    </location>
</feature>
<dbReference type="Gene3D" id="3.80.10.10">
    <property type="entry name" value="Ribonuclease Inhibitor"/>
    <property type="match status" value="6"/>
</dbReference>
<dbReference type="PANTHER" id="PTHR34709:SF57">
    <property type="entry name" value="F-BOX DOMAIN-CONTAINING PROTEIN"/>
    <property type="match status" value="1"/>
</dbReference>
<protein>
    <recommendedName>
        <fullName evidence="2">F-box domain-containing protein</fullName>
    </recommendedName>
</protein>
<keyword evidence="4" id="KW-1185">Reference proteome</keyword>
<dbReference type="Proteomes" id="UP001141806">
    <property type="component" value="Unassembled WGS sequence"/>
</dbReference>
<dbReference type="PANTHER" id="PTHR34709">
    <property type="entry name" value="OS10G0396666 PROTEIN"/>
    <property type="match status" value="1"/>
</dbReference>
<comment type="caution">
    <text evidence="3">The sequence shown here is derived from an EMBL/GenBank/DDBJ whole genome shotgun (WGS) entry which is preliminary data.</text>
</comment>
<proteinExistence type="predicted"/>
<evidence type="ECO:0000256" key="1">
    <source>
        <dbReference type="SAM" id="MobiDB-lite"/>
    </source>
</evidence>
<dbReference type="InterPro" id="IPR006553">
    <property type="entry name" value="Leu-rich_rpt_Cys-con_subtyp"/>
</dbReference>
<evidence type="ECO:0000259" key="2">
    <source>
        <dbReference type="PROSITE" id="PS50181"/>
    </source>
</evidence>
<name>A0A9Q0H5T5_9MAGN</name>
<evidence type="ECO:0000313" key="3">
    <source>
        <dbReference type="EMBL" id="KAJ4957669.1"/>
    </source>
</evidence>
<dbReference type="SMART" id="SM00367">
    <property type="entry name" value="LRR_CC"/>
    <property type="match status" value="12"/>
</dbReference>
<dbReference type="SMART" id="SM00256">
    <property type="entry name" value="FBOX"/>
    <property type="match status" value="1"/>
</dbReference>
<dbReference type="SUPFAM" id="SSF52058">
    <property type="entry name" value="L domain-like"/>
    <property type="match status" value="1"/>
</dbReference>
<gene>
    <name evidence="3" type="ORF">NE237_024780</name>
</gene>
<dbReference type="SUPFAM" id="SSF52047">
    <property type="entry name" value="RNI-like"/>
    <property type="match status" value="2"/>
</dbReference>
<dbReference type="OrthoDB" id="550575at2759"/>
<dbReference type="InterPro" id="IPR036047">
    <property type="entry name" value="F-box-like_dom_sf"/>
</dbReference>
<dbReference type="InterPro" id="IPR032675">
    <property type="entry name" value="LRR_dom_sf"/>
</dbReference>
<dbReference type="AlphaFoldDB" id="A0A9Q0H5T5"/>
<dbReference type="FunFam" id="3.80.10.10:FF:000357">
    <property type="entry name" value="F-box/LRR-repeat protein 15"/>
    <property type="match status" value="1"/>
</dbReference>
<dbReference type="FunFam" id="3.80.10.10:FF:000648">
    <property type="entry name" value="F-box/LRR-repeat protein 15"/>
    <property type="match status" value="1"/>
</dbReference>
<accession>A0A9Q0H5T5</accession>
<reference evidence="3" key="1">
    <citation type="journal article" date="2023" name="Plant J.">
        <title>The genome of the king protea, Protea cynaroides.</title>
        <authorList>
            <person name="Chang J."/>
            <person name="Duong T.A."/>
            <person name="Schoeman C."/>
            <person name="Ma X."/>
            <person name="Roodt D."/>
            <person name="Barker N."/>
            <person name="Li Z."/>
            <person name="Van de Peer Y."/>
            <person name="Mizrachi E."/>
        </authorList>
    </citation>
    <scope>NUCLEOTIDE SEQUENCE</scope>
    <source>
        <tissue evidence="3">Young leaves</tissue>
    </source>
</reference>
<dbReference type="InterPro" id="IPR055312">
    <property type="entry name" value="FBL15-like"/>
</dbReference>
<dbReference type="PROSITE" id="PS50181">
    <property type="entry name" value="FBOX"/>
    <property type="match status" value="1"/>
</dbReference>
<dbReference type="InterPro" id="IPR001810">
    <property type="entry name" value="F-box_dom"/>
</dbReference>
<dbReference type="SUPFAM" id="SSF81383">
    <property type="entry name" value="F-box domain"/>
    <property type="match status" value="1"/>
</dbReference>
<feature type="region of interest" description="Disordered" evidence="1">
    <location>
        <begin position="187"/>
        <end position="216"/>
    </location>
</feature>
<sequence>MRFWCCFGFGEEEEKANTGGESGDMREGLFYTEVEGKSQEFSFAAMGNDQPGTSQMGFAIGDNMEEDLLLGMEVSRNLGGNEVAVNRSVSWKPAIGSYDYFERHACASGLDLLEVDWLVCDKETSLGFGRENHDHDCQYKRAKVLSDSQECHYATTMSQGADTSTSANGDQNISRASVPSDNEMVLYLSSTPNGGGSGNPMDSDGVGDGDEGGHSTSKIEDLEVRMDLTDDLLHMVLSFLDHINLCRAARVCKQWRAASAHEDFWRFLNFESRNISPVQFAEMCHRYPNASGVNICGAPDINSLAMKSITSLRYIKTLIVGKGKLEDVFFHALADCSMLTSLSVIDATLGNGVQEISVFHDRLCHLQITKCRVLRISVRCPQLESLSLKRTNMAHALLNCPQLHELDIASCHKLSDAGIRSAATSCPLLASLDMSKCSCVSDETLREIALMCPSLRVLDASYCPNISFESVRLPMLAVLKLCGCEGITSASMAAISHSYMLEVLELDDCGLLTSVSLDLPHLENIRLVYCRKFVDLNLQSPMLSSITVSNSPALHRIDITSRSLQKLMLQKQESLTTLALQCQSLLELDLTECESLTNSICEVFSDGGGCPLLRSLVLDNCESLTAVEFNSSSLVSLSLVGCRAMTTLDLTCPYLEQVFLDGCDHLERASFCPVGLRSLNLGICPKLNVLQIEAPHMVVLELKGCGVLSEASIKCPHLISLDASFCSQLKDDCLSATSASCPFIESLVLMSCPSIGPVGLCSLGGLSYLTLLDLSYTFLMNLQPVFESCWHLKVLKLQACKYLTDSSLEALYKEGALPALRELDLSYGSLCQYAIEELLACCTHLTHVSLNGCVNMHDLNWGYKGVQPFELSGFDGSLAICSPEIIQEPFECPDRLLQNLNCVGCSNIKKVVILPMARCFHLSSLNLSLSANLKEVDVACLNLSFLNLSHCYSLEVLKLECPKLTSLFLQSCSIAEEEVEAAISHCNMLETLDVRFCPKIYSVNMGRLRVVCPSLKRIFSSLCAS</sequence>
<feature type="domain" description="F-box" evidence="2">
    <location>
        <begin position="222"/>
        <end position="268"/>
    </location>
</feature>
<dbReference type="EMBL" id="JAMYWD010000010">
    <property type="protein sequence ID" value="KAJ4957669.1"/>
    <property type="molecule type" value="Genomic_DNA"/>
</dbReference>
<dbReference type="Pfam" id="PF12937">
    <property type="entry name" value="F-box-like"/>
    <property type="match status" value="1"/>
</dbReference>
<evidence type="ECO:0000313" key="4">
    <source>
        <dbReference type="Proteomes" id="UP001141806"/>
    </source>
</evidence>